<comment type="caution">
    <text evidence="2">The sequence shown here is derived from an EMBL/GenBank/DDBJ whole genome shotgun (WGS) entry which is preliminary data.</text>
</comment>
<keyword evidence="3" id="KW-1185">Reference proteome</keyword>
<name>A0A3M7S929_BRAPC</name>
<protein>
    <submittedName>
        <fullName evidence="2">Uncharacterized protein</fullName>
    </submittedName>
</protein>
<dbReference type="OrthoDB" id="5820972at2759"/>
<feature type="region of interest" description="Disordered" evidence="1">
    <location>
        <begin position="1"/>
        <end position="23"/>
    </location>
</feature>
<gene>
    <name evidence="2" type="ORF">BpHYR1_036961</name>
</gene>
<evidence type="ECO:0000313" key="3">
    <source>
        <dbReference type="Proteomes" id="UP000276133"/>
    </source>
</evidence>
<reference evidence="2 3" key="1">
    <citation type="journal article" date="2018" name="Sci. Rep.">
        <title>Genomic signatures of local adaptation to the degree of environmental predictability in rotifers.</title>
        <authorList>
            <person name="Franch-Gras L."/>
            <person name="Hahn C."/>
            <person name="Garcia-Roger E.M."/>
            <person name="Carmona M.J."/>
            <person name="Serra M."/>
            <person name="Gomez A."/>
        </authorList>
    </citation>
    <scope>NUCLEOTIDE SEQUENCE [LARGE SCALE GENOMIC DNA]</scope>
    <source>
        <strain evidence="2">HYR1</strain>
    </source>
</reference>
<sequence>MRTKKRYSETGTVSERSRPGSPRKEIRKNLTSLILSIFSIGVLEKKNTFFIFPTIYTHLYKI</sequence>
<evidence type="ECO:0000313" key="2">
    <source>
        <dbReference type="EMBL" id="RNA32272.1"/>
    </source>
</evidence>
<dbReference type="EMBL" id="REGN01001822">
    <property type="protein sequence ID" value="RNA32272.1"/>
    <property type="molecule type" value="Genomic_DNA"/>
</dbReference>
<accession>A0A3M7S929</accession>
<dbReference type="AlphaFoldDB" id="A0A3M7S929"/>
<evidence type="ECO:0000256" key="1">
    <source>
        <dbReference type="SAM" id="MobiDB-lite"/>
    </source>
</evidence>
<dbReference type="Proteomes" id="UP000276133">
    <property type="component" value="Unassembled WGS sequence"/>
</dbReference>
<proteinExistence type="predicted"/>
<organism evidence="2 3">
    <name type="scientific">Brachionus plicatilis</name>
    <name type="common">Marine rotifer</name>
    <name type="synonym">Brachionus muelleri</name>
    <dbReference type="NCBI Taxonomy" id="10195"/>
    <lineage>
        <taxon>Eukaryota</taxon>
        <taxon>Metazoa</taxon>
        <taxon>Spiralia</taxon>
        <taxon>Gnathifera</taxon>
        <taxon>Rotifera</taxon>
        <taxon>Eurotatoria</taxon>
        <taxon>Monogononta</taxon>
        <taxon>Pseudotrocha</taxon>
        <taxon>Ploima</taxon>
        <taxon>Brachionidae</taxon>
        <taxon>Brachionus</taxon>
    </lineage>
</organism>